<dbReference type="PANTHER" id="PTHR23507:SF40">
    <property type="entry name" value="TETRACYCLINE-EFFLUX TRANSPORTER"/>
    <property type="match status" value="1"/>
</dbReference>
<evidence type="ECO:0000256" key="1">
    <source>
        <dbReference type="ARBA" id="ARBA00004141"/>
    </source>
</evidence>
<dbReference type="InterPro" id="IPR011701">
    <property type="entry name" value="MFS"/>
</dbReference>
<dbReference type="SUPFAM" id="SSF103473">
    <property type="entry name" value="MFS general substrate transporter"/>
    <property type="match status" value="1"/>
</dbReference>
<evidence type="ECO:0000256" key="4">
    <source>
        <dbReference type="ARBA" id="ARBA00023136"/>
    </source>
</evidence>
<dbReference type="OrthoDB" id="3026777at2759"/>
<dbReference type="PANTHER" id="PTHR23507">
    <property type="entry name" value="ZGC:174356"/>
    <property type="match status" value="1"/>
</dbReference>
<name>A0A9W9VRV6_9EURO</name>
<gene>
    <name evidence="7" type="ORF">N7509_010713</name>
</gene>
<dbReference type="GO" id="GO:0016020">
    <property type="term" value="C:membrane"/>
    <property type="evidence" value="ECO:0007669"/>
    <property type="project" value="UniProtKB-SubCell"/>
</dbReference>
<dbReference type="GO" id="GO:0022857">
    <property type="term" value="F:transmembrane transporter activity"/>
    <property type="evidence" value="ECO:0007669"/>
    <property type="project" value="InterPro"/>
</dbReference>
<organism evidence="7 8">
    <name type="scientific">Penicillium cosmopolitanum</name>
    <dbReference type="NCBI Taxonomy" id="1131564"/>
    <lineage>
        <taxon>Eukaryota</taxon>
        <taxon>Fungi</taxon>
        <taxon>Dikarya</taxon>
        <taxon>Ascomycota</taxon>
        <taxon>Pezizomycotina</taxon>
        <taxon>Eurotiomycetes</taxon>
        <taxon>Eurotiomycetidae</taxon>
        <taxon>Eurotiales</taxon>
        <taxon>Aspergillaceae</taxon>
        <taxon>Penicillium</taxon>
    </lineage>
</organism>
<comment type="caution">
    <text evidence="7">The sequence shown here is derived from an EMBL/GenBank/DDBJ whole genome shotgun (WGS) entry which is preliminary data.</text>
</comment>
<dbReference type="EMBL" id="JAPZBU010000009">
    <property type="protein sequence ID" value="KAJ5388172.1"/>
    <property type="molecule type" value="Genomic_DNA"/>
</dbReference>
<feature type="transmembrane region" description="Helical" evidence="5">
    <location>
        <begin position="252"/>
        <end position="269"/>
    </location>
</feature>
<feature type="transmembrane region" description="Helical" evidence="5">
    <location>
        <begin position="289"/>
        <end position="314"/>
    </location>
</feature>
<feature type="domain" description="Major facilitator superfamily (MFS) profile" evidence="6">
    <location>
        <begin position="1"/>
        <end position="448"/>
    </location>
</feature>
<feature type="transmembrane region" description="Helical" evidence="5">
    <location>
        <begin position="188"/>
        <end position="208"/>
    </location>
</feature>
<dbReference type="PROSITE" id="PS50850">
    <property type="entry name" value="MFS"/>
    <property type="match status" value="1"/>
</dbReference>
<feature type="transmembrane region" description="Helical" evidence="5">
    <location>
        <begin position="420"/>
        <end position="443"/>
    </location>
</feature>
<evidence type="ECO:0000256" key="3">
    <source>
        <dbReference type="ARBA" id="ARBA00022989"/>
    </source>
</evidence>
<dbReference type="RefSeq" id="XP_056485970.1">
    <property type="nucleotide sequence ID" value="XM_056635350.1"/>
</dbReference>
<reference evidence="7" key="1">
    <citation type="submission" date="2022-12" db="EMBL/GenBank/DDBJ databases">
        <authorList>
            <person name="Petersen C."/>
        </authorList>
    </citation>
    <scope>NUCLEOTIDE SEQUENCE</scope>
    <source>
        <strain evidence="7">IBT 29677</strain>
    </source>
</reference>
<dbReference type="Proteomes" id="UP001147747">
    <property type="component" value="Unassembled WGS sequence"/>
</dbReference>
<comment type="subcellular location">
    <subcellularLocation>
        <location evidence="1">Membrane</location>
        <topology evidence="1">Multi-pass membrane protein</topology>
    </subcellularLocation>
</comment>
<dbReference type="AlphaFoldDB" id="A0A9W9VRV6"/>
<sequence length="448" mass="48871">MVFGILTVPELNSTFALICHQRYSESKNSLEQSETKGPDLFKELDNCLGNEHAQTQLSQFLLYREIASGLLGAVSTPVLSSLSDRIGRRRILAFTAVGPLIKEVLLLLLLWYPDSVDVYWLLVGYAAEGLSGGFIVSMSTSQAYITDLVLLKDRARVFGYLQASLFCTLVLGPIIAGVLLTAFSSFQLIFEVAVCSHLLLGLIFRFALPESRQSSSSSMVDTEHLSDENGIRSMWSSLKSIRASSISRRRNMAILAFVDFVVFGVYLGISPLQLAYPGYLFHWTPAIQSLVMALTSSWSVLVLIVLFPTAMMLVRRRDRRTSSVSLLKFGEMGAVKLCLMLQVMGYIGISLARTPGAFITSSLVVASSAPISPLLTSCLTAYVSSDQIGQLLGILSFLHAISRVVMPAVMNATYSRTVGIFPAPLFMLLAIFQGVSLLATMGVKADVV</sequence>
<evidence type="ECO:0000313" key="8">
    <source>
        <dbReference type="Proteomes" id="UP001147747"/>
    </source>
</evidence>
<accession>A0A9W9VRV6</accession>
<dbReference type="InterPro" id="IPR020846">
    <property type="entry name" value="MFS_dom"/>
</dbReference>
<dbReference type="Pfam" id="PF07690">
    <property type="entry name" value="MFS_1"/>
    <property type="match status" value="1"/>
</dbReference>
<dbReference type="GeneID" id="81374330"/>
<keyword evidence="8" id="KW-1185">Reference proteome</keyword>
<reference evidence="7" key="2">
    <citation type="journal article" date="2023" name="IMA Fungus">
        <title>Comparative genomic study of the Penicillium genus elucidates a diverse pangenome and 15 lateral gene transfer events.</title>
        <authorList>
            <person name="Petersen C."/>
            <person name="Sorensen T."/>
            <person name="Nielsen M.R."/>
            <person name="Sondergaard T.E."/>
            <person name="Sorensen J.L."/>
            <person name="Fitzpatrick D.A."/>
            <person name="Frisvad J.C."/>
            <person name="Nielsen K.L."/>
        </authorList>
    </citation>
    <scope>NUCLEOTIDE SEQUENCE</scope>
    <source>
        <strain evidence="7">IBT 29677</strain>
    </source>
</reference>
<evidence type="ECO:0000256" key="2">
    <source>
        <dbReference type="ARBA" id="ARBA00022692"/>
    </source>
</evidence>
<dbReference type="Gene3D" id="1.20.1250.20">
    <property type="entry name" value="MFS general substrate transporter like domains"/>
    <property type="match status" value="1"/>
</dbReference>
<evidence type="ECO:0000256" key="5">
    <source>
        <dbReference type="SAM" id="Phobius"/>
    </source>
</evidence>
<dbReference type="InterPro" id="IPR036259">
    <property type="entry name" value="MFS_trans_sf"/>
</dbReference>
<feature type="transmembrane region" description="Helical" evidence="5">
    <location>
        <begin position="118"/>
        <end position="136"/>
    </location>
</feature>
<evidence type="ECO:0000313" key="7">
    <source>
        <dbReference type="EMBL" id="KAJ5388172.1"/>
    </source>
</evidence>
<keyword evidence="2 5" id="KW-0812">Transmembrane</keyword>
<keyword evidence="3 5" id="KW-1133">Transmembrane helix</keyword>
<feature type="transmembrane region" description="Helical" evidence="5">
    <location>
        <begin position="91"/>
        <end position="112"/>
    </location>
</feature>
<protein>
    <recommendedName>
        <fullName evidence="6">Major facilitator superfamily (MFS) profile domain-containing protein</fullName>
    </recommendedName>
</protein>
<feature type="transmembrane region" description="Helical" evidence="5">
    <location>
        <begin position="157"/>
        <end position="182"/>
    </location>
</feature>
<keyword evidence="4 5" id="KW-0472">Membrane</keyword>
<evidence type="ECO:0000259" key="6">
    <source>
        <dbReference type="PROSITE" id="PS50850"/>
    </source>
</evidence>
<proteinExistence type="predicted"/>